<gene>
    <name evidence="2" type="ORF">DD238_007660</name>
</gene>
<accession>A0A3M6V7R5</accession>
<keyword evidence="3" id="KW-1185">Reference proteome</keyword>
<dbReference type="Proteomes" id="UP000282087">
    <property type="component" value="Unassembled WGS sequence"/>
</dbReference>
<evidence type="ECO:0000313" key="2">
    <source>
        <dbReference type="EMBL" id="RMX62908.1"/>
    </source>
</evidence>
<organism evidence="2 3">
    <name type="scientific">Peronospora effusa</name>
    <dbReference type="NCBI Taxonomy" id="542832"/>
    <lineage>
        <taxon>Eukaryota</taxon>
        <taxon>Sar</taxon>
        <taxon>Stramenopiles</taxon>
        <taxon>Oomycota</taxon>
        <taxon>Peronosporomycetes</taxon>
        <taxon>Peronosporales</taxon>
        <taxon>Peronosporaceae</taxon>
        <taxon>Peronospora</taxon>
    </lineage>
</organism>
<feature type="region of interest" description="Disordered" evidence="1">
    <location>
        <begin position="1"/>
        <end position="42"/>
    </location>
</feature>
<dbReference type="EMBL" id="QLLG01000483">
    <property type="protein sequence ID" value="RMX62908.1"/>
    <property type="molecule type" value="Genomic_DNA"/>
</dbReference>
<proteinExistence type="predicted"/>
<dbReference type="AlphaFoldDB" id="A0A3M6V7R5"/>
<reference evidence="2 3" key="1">
    <citation type="submission" date="2018-06" db="EMBL/GenBank/DDBJ databases">
        <title>Comparative genomics of downy mildews reveals potential adaptations to biotrophy.</title>
        <authorList>
            <person name="Fletcher K."/>
            <person name="Klosterman S.J."/>
            <person name="Derevnina L."/>
            <person name="Martin F."/>
            <person name="Koike S."/>
            <person name="Reyes Chin-Wo S."/>
            <person name="Mou B."/>
            <person name="Michelmore R."/>
        </authorList>
    </citation>
    <scope>NUCLEOTIDE SEQUENCE [LARGE SCALE GENOMIC DNA]</scope>
    <source>
        <strain evidence="2 3">R14</strain>
    </source>
</reference>
<dbReference type="VEuPathDB" id="FungiDB:DD237_007352"/>
<evidence type="ECO:0000256" key="1">
    <source>
        <dbReference type="SAM" id="MobiDB-lite"/>
    </source>
</evidence>
<feature type="compositionally biased region" description="Basic residues" evidence="1">
    <location>
        <begin position="24"/>
        <end position="41"/>
    </location>
</feature>
<name>A0A3M6V7R5_9STRA</name>
<evidence type="ECO:0008006" key="4">
    <source>
        <dbReference type="Google" id="ProtNLM"/>
    </source>
</evidence>
<protein>
    <recommendedName>
        <fullName evidence="4">BZIP domain-containing protein</fullName>
    </recommendedName>
</protein>
<comment type="caution">
    <text evidence="2">The sequence shown here is derived from an EMBL/GenBank/DDBJ whole genome shotgun (WGS) entry which is preliminary data.</text>
</comment>
<sequence>MAELQPKIEIGAAPDPDAAEAERRRKQRDLKRKSRERKKRNIKELQKTAQVLELEYKQLFAAKLMREQQDTEQQGKQKKREDVAVNVECEAVEIEQSRFVELQEKYSTVRQEMHELREQMTGFKHKLEEYERFIAMLDGHLMGLQDTQTRQEEQRVEALSGTIRAKAMDVDKQNIKDRQASN</sequence>
<dbReference type="OrthoDB" id="110439at2759"/>
<evidence type="ECO:0000313" key="3">
    <source>
        <dbReference type="Proteomes" id="UP000282087"/>
    </source>
</evidence>